<name>A0A6N1VJE3_9HYPH</name>
<evidence type="ECO:0000259" key="1">
    <source>
        <dbReference type="Pfam" id="PF13340"/>
    </source>
</evidence>
<dbReference type="PANTHER" id="PTHR30007:SF0">
    <property type="entry name" value="TRANSPOSASE"/>
    <property type="match status" value="1"/>
</dbReference>
<accession>A0A6N1VJE3</accession>
<proteinExistence type="predicted"/>
<keyword evidence="3" id="KW-1185">Reference proteome</keyword>
<dbReference type="PANTHER" id="PTHR30007">
    <property type="entry name" value="PHP DOMAIN PROTEIN"/>
    <property type="match status" value="1"/>
</dbReference>
<reference evidence="2 3" key="1">
    <citation type="submission" date="2020-06" db="EMBL/GenBank/DDBJ databases">
        <title>Oricola thermophila sp. nov. isolated from a tidal sediments.</title>
        <authorList>
            <person name="Kwon K.K."/>
            <person name="Yang S.-H."/>
            <person name="Park M.-J."/>
        </authorList>
    </citation>
    <scope>NUCLEOTIDE SEQUENCE [LARGE SCALE GENOMIC DNA]</scope>
    <source>
        <strain evidence="2 3">MEBiC13590</strain>
    </source>
</reference>
<protein>
    <submittedName>
        <fullName evidence="2">Transposase</fullName>
    </submittedName>
</protein>
<gene>
    <name evidence="2" type="ORF">HTY61_11430</name>
</gene>
<dbReference type="EMBL" id="CP054836">
    <property type="protein sequence ID" value="QKV19017.1"/>
    <property type="molecule type" value="Genomic_DNA"/>
</dbReference>
<evidence type="ECO:0000313" key="3">
    <source>
        <dbReference type="Proteomes" id="UP000509367"/>
    </source>
</evidence>
<evidence type="ECO:0000313" key="2">
    <source>
        <dbReference type="EMBL" id="QKV19017.1"/>
    </source>
</evidence>
<feature type="domain" description="Insertion element IS402-like" evidence="1">
    <location>
        <begin position="11"/>
        <end position="66"/>
    </location>
</feature>
<dbReference type="InterPro" id="IPR025161">
    <property type="entry name" value="IS402-like_dom"/>
</dbReference>
<dbReference type="AlphaFoldDB" id="A0A6N1VJE3"/>
<dbReference type="RefSeq" id="WP_175276909.1">
    <property type="nucleotide sequence ID" value="NZ_CP054836.1"/>
</dbReference>
<sequence length="114" mass="12986">MAIDSTVVPLRRRLGSPRKANLREVMNAILYMASTGCQWRMLPKEFPPFTTAQNYFHDWRDNGILRLISNTPVAQAREKDGREAIPSTGVIDIQRAAVERAGCIFKLRHRLIPP</sequence>
<organism evidence="2 3">
    <name type="scientific">Oricola thermophila</name>
    <dbReference type="NCBI Taxonomy" id="2742145"/>
    <lineage>
        <taxon>Bacteria</taxon>
        <taxon>Pseudomonadati</taxon>
        <taxon>Pseudomonadota</taxon>
        <taxon>Alphaproteobacteria</taxon>
        <taxon>Hyphomicrobiales</taxon>
        <taxon>Ahrensiaceae</taxon>
        <taxon>Oricola</taxon>
    </lineage>
</organism>
<dbReference type="KEGG" id="orm:HTY61_11430"/>
<dbReference type="Pfam" id="PF13340">
    <property type="entry name" value="DUF4096"/>
    <property type="match status" value="1"/>
</dbReference>
<dbReference type="Proteomes" id="UP000509367">
    <property type="component" value="Chromosome"/>
</dbReference>